<organism evidence="2 3">
    <name type="scientific">Devosia nitrariae</name>
    <dbReference type="NCBI Taxonomy" id="2071872"/>
    <lineage>
        <taxon>Bacteria</taxon>
        <taxon>Pseudomonadati</taxon>
        <taxon>Pseudomonadota</taxon>
        <taxon>Alphaproteobacteria</taxon>
        <taxon>Hyphomicrobiales</taxon>
        <taxon>Devosiaceae</taxon>
        <taxon>Devosia</taxon>
    </lineage>
</organism>
<dbReference type="PANTHER" id="PTHR30543">
    <property type="entry name" value="CHROMATE REDUCTASE"/>
    <property type="match status" value="1"/>
</dbReference>
<dbReference type="PANTHER" id="PTHR30543:SF21">
    <property type="entry name" value="NAD(P)H-DEPENDENT FMN REDUCTASE LOT6"/>
    <property type="match status" value="1"/>
</dbReference>
<dbReference type="Gene3D" id="3.40.50.360">
    <property type="match status" value="1"/>
</dbReference>
<comment type="caution">
    <text evidence="2">The sequence shown here is derived from an EMBL/GenBank/DDBJ whole genome shotgun (WGS) entry which is preliminary data.</text>
</comment>
<dbReference type="SUPFAM" id="SSF52218">
    <property type="entry name" value="Flavoproteins"/>
    <property type="match status" value="1"/>
</dbReference>
<reference evidence="3" key="1">
    <citation type="journal article" date="2019" name="Int. J. Syst. Evol. Microbiol.">
        <title>The Global Catalogue of Microorganisms (GCM) 10K type strain sequencing project: providing services to taxonomists for standard genome sequencing and annotation.</title>
        <authorList>
            <consortium name="The Broad Institute Genomics Platform"/>
            <consortium name="The Broad Institute Genome Sequencing Center for Infectious Disease"/>
            <person name="Wu L."/>
            <person name="Ma J."/>
        </authorList>
    </citation>
    <scope>NUCLEOTIDE SEQUENCE [LARGE SCALE GENOMIC DNA]</scope>
    <source>
        <strain evidence="3">NBRC 112416</strain>
    </source>
</reference>
<gene>
    <name evidence="2" type="ORF">GCM10010862_18990</name>
</gene>
<sequence>MKTVVVLVGSLASNSINLRLAKALQALADSRLKFDFLDLGTLPHYNDDLWAAPPAAVTDLKRRIEAAEGVLIVMPEHNRSFPAVLKNAIDWGSRPWGHNSWTGKPLAIAGASPGAIGTAAGQAHLRSLLPALGFVVMGQPEVYLHAQPGLIDEHGEIADDQTRGFLTGFVDRFVDWIETHGAPRPAESVAAE</sequence>
<dbReference type="InterPro" id="IPR005025">
    <property type="entry name" value="FMN_Rdtase-like_dom"/>
</dbReference>
<dbReference type="Pfam" id="PF03358">
    <property type="entry name" value="FMN_red"/>
    <property type="match status" value="1"/>
</dbReference>
<accession>A0ABQ5W4S5</accession>
<keyword evidence="3" id="KW-1185">Reference proteome</keyword>
<dbReference type="InterPro" id="IPR050712">
    <property type="entry name" value="NAD(P)H-dep_reductase"/>
</dbReference>
<evidence type="ECO:0000313" key="3">
    <source>
        <dbReference type="Proteomes" id="UP001156691"/>
    </source>
</evidence>
<proteinExistence type="predicted"/>
<evidence type="ECO:0000259" key="1">
    <source>
        <dbReference type="Pfam" id="PF03358"/>
    </source>
</evidence>
<feature type="domain" description="NADPH-dependent FMN reductase-like" evidence="1">
    <location>
        <begin position="4"/>
        <end position="146"/>
    </location>
</feature>
<name>A0ABQ5W4S5_9HYPH</name>
<protein>
    <submittedName>
        <fullName evidence="2">FMN reductase</fullName>
    </submittedName>
</protein>
<dbReference type="InterPro" id="IPR029039">
    <property type="entry name" value="Flavoprotein-like_sf"/>
</dbReference>
<dbReference type="RefSeq" id="WP_284340090.1">
    <property type="nucleotide sequence ID" value="NZ_BSNS01000008.1"/>
</dbReference>
<evidence type="ECO:0000313" key="2">
    <source>
        <dbReference type="EMBL" id="GLQ54640.1"/>
    </source>
</evidence>
<dbReference type="Proteomes" id="UP001156691">
    <property type="component" value="Unassembled WGS sequence"/>
</dbReference>
<dbReference type="EMBL" id="BSNS01000008">
    <property type="protein sequence ID" value="GLQ54640.1"/>
    <property type="molecule type" value="Genomic_DNA"/>
</dbReference>